<comment type="caution">
    <text evidence="2">The sequence shown here is derived from an EMBL/GenBank/DDBJ whole genome shotgun (WGS) entry which is preliminary data.</text>
</comment>
<accession>A0A5N3UV53</accession>
<dbReference type="GO" id="GO:0042407">
    <property type="term" value="P:cristae formation"/>
    <property type="evidence" value="ECO:0007669"/>
    <property type="project" value="TreeGrafter"/>
</dbReference>
<protein>
    <recommendedName>
        <fullName evidence="4">CHCH domain-containing protein</fullName>
    </recommendedName>
</protein>
<gene>
    <name evidence="2" type="ORF">FD754_022929</name>
</gene>
<dbReference type="InterPro" id="IPR042860">
    <property type="entry name" value="MIC25"/>
</dbReference>
<dbReference type="PANTHER" id="PTHR47609:SF1">
    <property type="entry name" value="MICOS COMPLEX SUBUNIT MIC25"/>
    <property type="match status" value="1"/>
</dbReference>
<feature type="non-terminal residue" evidence="2">
    <location>
        <position position="1"/>
    </location>
</feature>
<dbReference type="GO" id="GO:0006974">
    <property type="term" value="P:DNA damage response"/>
    <property type="evidence" value="ECO:0007669"/>
    <property type="project" value="TreeGrafter"/>
</dbReference>
<dbReference type="GO" id="GO:0061617">
    <property type="term" value="C:MICOS complex"/>
    <property type="evidence" value="ECO:0007669"/>
    <property type="project" value="InterPro"/>
</dbReference>
<evidence type="ECO:0000313" key="3">
    <source>
        <dbReference type="Proteomes" id="UP000326458"/>
    </source>
</evidence>
<dbReference type="PROSITE" id="PS51808">
    <property type="entry name" value="CHCH"/>
    <property type="match status" value="1"/>
</dbReference>
<dbReference type="AlphaFoldDB" id="A0A5N3UV53"/>
<sequence length="198" mass="21226">NLSDQSWEPGSKLWVTSPGGPALKGRPPLPGCAGHSPRGLPHPRAQLQAHGLRSLLSAAPPQTLDVSLWRRGLSCSSTSTTRRQGSELVMRGAGGADGAGSQNDADLRCSRGSLEAAFPSKPLTEEPSVMEDVGQAEAHRKVFQRAAERARLPRRVEPVCSGLQAQILRCYRDHLQEVLLCADLVRAYQHCVGSAHKG</sequence>
<dbReference type="Proteomes" id="UP000326458">
    <property type="component" value="Unassembled WGS sequence"/>
</dbReference>
<name>A0A5N3UV53_MUNMU</name>
<evidence type="ECO:0008006" key="4">
    <source>
        <dbReference type="Google" id="ProtNLM"/>
    </source>
</evidence>
<keyword evidence="3" id="KW-1185">Reference proteome</keyword>
<proteinExistence type="predicted"/>
<evidence type="ECO:0000313" key="2">
    <source>
        <dbReference type="EMBL" id="KAB0340672.1"/>
    </source>
</evidence>
<feature type="region of interest" description="Disordered" evidence="1">
    <location>
        <begin position="1"/>
        <end position="43"/>
    </location>
</feature>
<dbReference type="EMBL" id="VCEA01000101">
    <property type="protein sequence ID" value="KAB0340672.1"/>
    <property type="molecule type" value="Genomic_DNA"/>
</dbReference>
<evidence type="ECO:0000256" key="1">
    <source>
        <dbReference type="SAM" id="MobiDB-lite"/>
    </source>
</evidence>
<reference evidence="2 3" key="1">
    <citation type="submission" date="2019-06" db="EMBL/GenBank/DDBJ databases">
        <title>Discovery of a novel chromosome fission-fusion reversal in muntjac.</title>
        <authorList>
            <person name="Mudd A.B."/>
            <person name="Bredeson J.V."/>
            <person name="Baum R."/>
            <person name="Hockemeyer D."/>
            <person name="Rokhsar D.S."/>
        </authorList>
    </citation>
    <scope>NUCLEOTIDE SEQUENCE [LARGE SCALE GENOMIC DNA]</scope>
    <source>
        <strain evidence="2">UTSW_UCB_Mm</strain>
        <tissue evidence="2">Fibroblast cell line</tissue>
    </source>
</reference>
<organism evidence="2 3">
    <name type="scientific">Muntiacus muntjak</name>
    <name type="common">Barking deer</name>
    <name type="synonym">Indian muntjac</name>
    <dbReference type="NCBI Taxonomy" id="9888"/>
    <lineage>
        <taxon>Eukaryota</taxon>
        <taxon>Metazoa</taxon>
        <taxon>Chordata</taxon>
        <taxon>Craniata</taxon>
        <taxon>Vertebrata</taxon>
        <taxon>Euteleostomi</taxon>
        <taxon>Mammalia</taxon>
        <taxon>Eutheria</taxon>
        <taxon>Laurasiatheria</taxon>
        <taxon>Artiodactyla</taxon>
        <taxon>Ruminantia</taxon>
        <taxon>Pecora</taxon>
        <taxon>Cervidae</taxon>
        <taxon>Muntiacinae</taxon>
        <taxon>Muntiacus</taxon>
    </lineage>
</organism>
<dbReference type="PANTHER" id="PTHR47609">
    <property type="entry name" value="MICOS COMPLEX SUBUNIT MIC25"/>
    <property type="match status" value="1"/>
</dbReference>